<organism evidence="13 14">
    <name type="scientific">Filimonas zeae</name>
    <dbReference type="NCBI Taxonomy" id="1737353"/>
    <lineage>
        <taxon>Bacteria</taxon>
        <taxon>Pseudomonadati</taxon>
        <taxon>Bacteroidota</taxon>
        <taxon>Chitinophagia</taxon>
        <taxon>Chitinophagales</taxon>
        <taxon>Chitinophagaceae</taxon>
        <taxon>Filimonas</taxon>
    </lineage>
</organism>
<keyword evidence="2 8" id="KW-0813">Transport</keyword>
<comment type="similarity">
    <text evidence="8 9">Belongs to the TonB-dependent receptor family.</text>
</comment>
<evidence type="ECO:0000256" key="2">
    <source>
        <dbReference type="ARBA" id="ARBA00022448"/>
    </source>
</evidence>
<evidence type="ECO:0000259" key="12">
    <source>
        <dbReference type="Pfam" id="PF07715"/>
    </source>
</evidence>
<keyword evidence="5 9" id="KW-0798">TonB box</keyword>
<proteinExistence type="inferred from homology"/>
<dbReference type="InterPro" id="IPR039426">
    <property type="entry name" value="TonB-dep_rcpt-like"/>
</dbReference>
<accession>A0A917J6V9</accession>
<dbReference type="InterPro" id="IPR012910">
    <property type="entry name" value="Plug_dom"/>
</dbReference>
<dbReference type="RefSeq" id="WP_188958742.1">
    <property type="nucleotide sequence ID" value="NZ_BMIB01000006.1"/>
</dbReference>
<feature type="signal peptide" evidence="10">
    <location>
        <begin position="1"/>
        <end position="21"/>
    </location>
</feature>
<dbReference type="Gene3D" id="2.170.130.10">
    <property type="entry name" value="TonB-dependent receptor, plug domain"/>
    <property type="match status" value="1"/>
</dbReference>
<feature type="domain" description="TonB-dependent receptor plug" evidence="12">
    <location>
        <begin position="41"/>
        <end position="136"/>
    </location>
</feature>
<protein>
    <submittedName>
        <fullName evidence="13">SusC/RagA family TonB-linked outer membrane protein</fullName>
    </submittedName>
</protein>
<evidence type="ECO:0000259" key="11">
    <source>
        <dbReference type="Pfam" id="PF00593"/>
    </source>
</evidence>
<keyword evidence="4 8" id="KW-0812">Transmembrane</keyword>
<evidence type="ECO:0000256" key="8">
    <source>
        <dbReference type="PROSITE-ProRule" id="PRU01360"/>
    </source>
</evidence>
<evidence type="ECO:0000313" key="14">
    <source>
        <dbReference type="Proteomes" id="UP000627292"/>
    </source>
</evidence>
<dbReference type="SUPFAM" id="SSF56935">
    <property type="entry name" value="Porins"/>
    <property type="match status" value="1"/>
</dbReference>
<evidence type="ECO:0000256" key="4">
    <source>
        <dbReference type="ARBA" id="ARBA00022692"/>
    </source>
</evidence>
<dbReference type="InterPro" id="IPR036942">
    <property type="entry name" value="Beta-barrel_TonB_sf"/>
</dbReference>
<reference evidence="13" key="1">
    <citation type="journal article" date="2014" name="Int. J. Syst. Evol. Microbiol.">
        <title>Complete genome sequence of Corynebacterium casei LMG S-19264T (=DSM 44701T), isolated from a smear-ripened cheese.</title>
        <authorList>
            <consortium name="US DOE Joint Genome Institute (JGI-PGF)"/>
            <person name="Walter F."/>
            <person name="Albersmeier A."/>
            <person name="Kalinowski J."/>
            <person name="Ruckert C."/>
        </authorList>
    </citation>
    <scope>NUCLEOTIDE SEQUENCE</scope>
    <source>
        <strain evidence="13">CGMCC 1.15290</strain>
    </source>
</reference>
<reference evidence="13" key="2">
    <citation type="submission" date="2020-09" db="EMBL/GenBank/DDBJ databases">
        <authorList>
            <person name="Sun Q."/>
            <person name="Zhou Y."/>
        </authorList>
    </citation>
    <scope>NUCLEOTIDE SEQUENCE</scope>
    <source>
        <strain evidence="13">CGMCC 1.15290</strain>
    </source>
</reference>
<evidence type="ECO:0000256" key="1">
    <source>
        <dbReference type="ARBA" id="ARBA00004571"/>
    </source>
</evidence>
<keyword evidence="14" id="KW-1185">Reference proteome</keyword>
<feature type="chain" id="PRO_5037184338" evidence="10">
    <location>
        <begin position="22"/>
        <end position="908"/>
    </location>
</feature>
<dbReference type="Gene3D" id="2.40.170.20">
    <property type="entry name" value="TonB-dependent receptor, beta-barrel domain"/>
    <property type="match status" value="1"/>
</dbReference>
<dbReference type="InterPro" id="IPR023996">
    <property type="entry name" value="TonB-dep_OMP_SusC/RagA"/>
</dbReference>
<comment type="subcellular location">
    <subcellularLocation>
        <location evidence="1 8">Cell outer membrane</location>
        <topology evidence="1 8">Multi-pass membrane protein</topology>
    </subcellularLocation>
</comment>
<dbReference type="InterPro" id="IPR037066">
    <property type="entry name" value="Plug_dom_sf"/>
</dbReference>
<keyword evidence="10" id="KW-0732">Signal</keyword>
<dbReference type="Proteomes" id="UP000627292">
    <property type="component" value="Unassembled WGS sequence"/>
</dbReference>
<sequence>MNKRRMRASLLVMLLSGVAQAQDSTGSKKDDFNLLFHTQAKKKTTAAVAELYDAELQKTFSTSFQGILSGRATGVYTIQTNGAPGNDDVGLLIRGQAPLVMIDGTPQSFNSINPEQIESITILKDAVATAMMGFRGSNSIVQITTKKGYSGPQRIEFTAFSGFSRPTVNPKPLNAYNYATLYNEALTNDGRLPVYSQADLDAFRTGSDPIGHPDVNWQSEVMKKQSAYSRYDLQISGGTEMARYYVDLDYLSQPGLFKTSADNSYNTNADYKRYIFRSNVAVDFNKYISTGLNLFGRIQNTNQPGVTTATLYNNIINIPANAYPIFNSNGSLAGSQDFTSNIYGATYKSGYRPGYERDFKVDLYVKAKLDGITKGLWIRGAGALNGYLQQNINRSKAVVVYQQRYGAAGDTSYKQFGTTQDQANGTTAGSQNRLFYTELSMGYNNSFGKNNIDVLVLANNDYRMINSDLPYNVRGVSGKVSYNYDGKYMVDVAAGYTGSERYAKNHRYGLFPAVGLGWNLTKESFLAGKTSWINYLKLRASYGITGNFNPGYYAYNQYYITAPDYNLGNSPTAALTVRQGVLANPNLSWEKAQKFNMGFDASLFRNSLDITVDYFNDKYYDLLQQIGNNTDITGANYGLQNIGKNRYYGVEVQLNYHKQAGAFHYFIAPNFTLQQSEVVYQQEVYRPYDYMQRTGRPVNQFFGYVADGLFQNAAEVNAAAKPSASSVVAGDIRYKDLNNDGVINANDQTAIGTTAPLLYYGLHIGSGYKGFDIAVLFQGAANRNIYLGNSYYEFQGGHGQAFEHHLDRWTPQNTGAMYPRLAVGTSYNNQQVSSYWVRSGNYTRVKSIELGYALPATITKLVHMQSARIFVNATNLFTFTSLKDVDPENYTYLYPIQKMVNLGINIKF</sequence>
<feature type="domain" description="TonB-dependent receptor-like beta-barrel" evidence="11">
    <location>
        <begin position="292"/>
        <end position="876"/>
    </location>
</feature>
<evidence type="ECO:0000313" key="13">
    <source>
        <dbReference type="EMBL" id="GGH81984.1"/>
    </source>
</evidence>
<comment type="caution">
    <text evidence="13">The sequence shown here is derived from an EMBL/GenBank/DDBJ whole genome shotgun (WGS) entry which is preliminary data.</text>
</comment>
<dbReference type="NCBIfam" id="TIGR04056">
    <property type="entry name" value="OMP_RagA_SusC"/>
    <property type="match status" value="1"/>
</dbReference>
<dbReference type="PROSITE" id="PS52016">
    <property type="entry name" value="TONB_DEPENDENT_REC_3"/>
    <property type="match status" value="1"/>
</dbReference>
<name>A0A917J6V9_9BACT</name>
<dbReference type="Pfam" id="PF00593">
    <property type="entry name" value="TonB_dep_Rec_b-barrel"/>
    <property type="match status" value="1"/>
</dbReference>
<keyword evidence="3 8" id="KW-1134">Transmembrane beta strand</keyword>
<gene>
    <name evidence="13" type="ORF">GCM10011379_55200</name>
</gene>
<dbReference type="AlphaFoldDB" id="A0A917J6V9"/>
<dbReference type="GO" id="GO:0009279">
    <property type="term" value="C:cell outer membrane"/>
    <property type="evidence" value="ECO:0007669"/>
    <property type="project" value="UniProtKB-SubCell"/>
</dbReference>
<dbReference type="InterPro" id="IPR000531">
    <property type="entry name" value="Beta-barrel_TonB"/>
</dbReference>
<evidence type="ECO:0000256" key="3">
    <source>
        <dbReference type="ARBA" id="ARBA00022452"/>
    </source>
</evidence>
<evidence type="ECO:0000256" key="6">
    <source>
        <dbReference type="ARBA" id="ARBA00023136"/>
    </source>
</evidence>
<dbReference type="Pfam" id="PF07715">
    <property type="entry name" value="Plug"/>
    <property type="match status" value="1"/>
</dbReference>
<keyword evidence="6 8" id="KW-0472">Membrane</keyword>
<keyword evidence="7 8" id="KW-0998">Cell outer membrane</keyword>
<dbReference type="EMBL" id="BMIB01000006">
    <property type="protein sequence ID" value="GGH81984.1"/>
    <property type="molecule type" value="Genomic_DNA"/>
</dbReference>
<evidence type="ECO:0000256" key="10">
    <source>
        <dbReference type="SAM" id="SignalP"/>
    </source>
</evidence>
<evidence type="ECO:0000256" key="5">
    <source>
        <dbReference type="ARBA" id="ARBA00023077"/>
    </source>
</evidence>
<evidence type="ECO:0000256" key="9">
    <source>
        <dbReference type="RuleBase" id="RU003357"/>
    </source>
</evidence>
<evidence type="ECO:0000256" key="7">
    <source>
        <dbReference type="ARBA" id="ARBA00023237"/>
    </source>
</evidence>